<evidence type="ECO:0000256" key="1">
    <source>
        <dbReference type="SAM" id="MobiDB-lite"/>
    </source>
</evidence>
<reference evidence="3" key="1">
    <citation type="journal article" date="2012" name="Science">
        <title>The Paleozoic origin of enzymatic lignin decomposition reconstructed from 31 fungal genomes.</title>
        <authorList>
            <person name="Floudas D."/>
            <person name="Binder M."/>
            <person name="Riley R."/>
            <person name="Barry K."/>
            <person name="Blanchette R.A."/>
            <person name="Henrissat B."/>
            <person name="Martinez A.T."/>
            <person name="Otillar R."/>
            <person name="Spatafora J.W."/>
            <person name="Yadav J.S."/>
            <person name="Aerts A."/>
            <person name="Benoit I."/>
            <person name="Boyd A."/>
            <person name="Carlson A."/>
            <person name="Copeland A."/>
            <person name="Coutinho P.M."/>
            <person name="de Vries R.P."/>
            <person name="Ferreira P."/>
            <person name="Findley K."/>
            <person name="Foster B."/>
            <person name="Gaskell J."/>
            <person name="Glotzer D."/>
            <person name="Gorecki P."/>
            <person name="Heitman J."/>
            <person name="Hesse C."/>
            <person name="Hori C."/>
            <person name="Igarashi K."/>
            <person name="Jurgens J.A."/>
            <person name="Kallen N."/>
            <person name="Kersten P."/>
            <person name="Kohler A."/>
            <person name="Kuees U."/>
            <person name="Kumar T.K.A."/>
            <person name="Kuo A."/>
            <person name="LaButti K."/>
            <person name="Larrondo L.F."/>
            <person name="Lindquist E."/>
            <person name="Ling A."/>
            <person name="Lombard V."/>
            <person name="Lucas S."/>
            <person name="Lundell T."/>
            <person name="Martin R."/>
            <person name="McLaughlin D.J."/>
            <person name="Morgenstern I."/>
            <person name="Morin E."/>
            <person name="Murat C."/>
            <person name="Nagy L.G."/>
            <person name="Nolan M."/>
            <person name="Ohm R.A."/>
            <person name="Patyshakuliyeva A."/>
            <person name="Rokas A."/>
            <person name="Ruiz-Duenas F.J."/>
            <person name="Sabat G."/>
            <person name="Salamov A."/>
            <person name="Samejima M."/>
            <person name="Schmutz J."/>
            <person name="Slot J.C."/>
            <person name="St John F."/>
            <person name="Stenlid J."/>
            <person name="Sun H."/>
            <person name="Sun S."/>
            <person name="Syed K."/>
            <person name="Tsang A."/>
            <person name="Wiebenga A."/>
            <person name="Young D."/>
            <person name="Pisabarro A."/>
            <person name="Eastwood D.C."/>
            <person name="Martin F."/>
            <person name="Cullen D."/>
            <person name="Grigoriev I.V."/>
            <person name="Hibbett D.S."/>
        </authorList>
    </citation>
    <scope>NUCLEOTIDE SEQUENCE [LARGE SCALE GENOMIC DNA]</scope>
    <source>
        <strain evidence="3">TFB10046</strain>
    </source>
</reference>
<sequence>MPKRTLANYSWLYIDGIVNDPEMDESWKLNEIYKSVTEGDDPPLPAELLSAPRYAPYRAAMLQAARNRDLHILVVAGELIKIIHENSSKTRGSSQIGDKRPHTPIEDASSDRGTNPKGWPRLND</sequence>
<gene>
    <name evidence="2" type="ORF">AURDEDRAFT_176027</name>
</gene>
<dbReference type="KEGG" id="adl:AURDEDRAFT_176027"/>
<keyword evidence="3" id="KW-1185">Reference proteome</keyword>
<protein>
    <submittedName>
        <fullName evidence="2">Uncharacterized protein</fullName>
    </submittedName>
</protein>
<evidence type="ECO:0000313" key="2">
    <source>
        <dbReference type="EMBL" id="EJD34899.1"/>
    </source>
</evidence>
<accession>J0D7A9</accession>
<dbReference type="EMBL" id="JH687914">
    <property type="protein sequence ID" value="EJD34899.1"/>
    <property type="molecule type" value="Genomic_DNA"/>
</dbReference>
<name>J0D7A9_AURST</name>
<proteinExistence type="predicted"/>
<dbReference type="AlphaFoldDB" id="J0D7A9"/>
<dbReference type="InParanoid" id="J0D7A9"/>
<dbReference type="Proteomes" id="UP000006514">
    <property type="component" value="Unassembled WGS sequence"/>
</dbReference>
<feature type="region of interest" description="Disordered" evidence="1">
    <location>
        <begin position="86"/>
        <end position="124"/>
    </location>
</feature>
<evidence type="ECO:0000313" key="3">
    <source>
        <dbReference type="Proteomes" id="UP000006514"/>
    </source>
</evidence>
<organism evidence="2 3">
    <name type="scientific">Auricularia subglabra (strain TFB-10046 / SS5)</name>
    <name type="common">White-rot fungus</name>
    <name type="synonym">Auricularia delicata (strain TFB10046)</name>
    <dbReference type="NCBI Taxonomy" id="717982"/>
    <lineage>
        <taxon>Eukaryota</taxon>
        <taxon>Fungi</taxon>
        <taxon>Dikarya</taxon>
        <taxon>Basidiomycota</taxon>
        <taxon>Agaricomycotina</taxon>
        <taxon>Agaricomycetes</taxon>
        <taxon>Auriculariales</taxon>
        <taxon>Auriculariaceae</taxon>
        <taxon>Auricularia</taxon>
    </lineage>
</organism>